<name>A0A931F534_9ACTN</name>
<proteinExistence type="predicted"/>
<accession>A0A931F534</accession>
<evidence type="ECO:0000313" key="2">
    <source>
        <dbReference type="Proteomes" id="UP000605361"/>
    </source>
</evidence>
<organism evidence="1 2">
    <name type="scientific">Nonomuraea cypriaca</name>
    <dbReference type="NCBI Taxonomy" id="1187855"/>
    <lineage>
        <taxon>Bacteria</taxon>
        <taxon>Bacillati</taxon>
        <taxon>Actinomycetota</taxon>
        <taxon>Actinomycetes</taxon>
        <taxon>Streptosporangiales</taxon>
        <taxon>Streptosporangiaceae</taxon>
        <taxon>Nonomuraea</taxon>
    </lineage>
</organism>
<evidence type="ECO:0000313" key="1">
    <source>
        <dbReference type="EMBL" id="MBF8193267.1"/>
    </source>
</evidence>
<reference evidence="1" key="1">
    <citation type="submission" date="2020-11" db="EMBL/GenBank/DDBJ databases">
        <title>Whole-genome analyses of Nonomuraea sp. K274.</title>
        <authorList>
            <person name="Veyisoglu A."/>
        </authorList>
    </citation>
    <scope>NUCLEOTIDE SEQUENCE</scope>
    <source>
        <strain evidence="1">K274</strain>
    </source>
</reference>
<sequence>MISGPVSLTNCRRCGQLILSGYSEGCWAQVDPAPIDAAQELQAILAGLATYDVQPLGLPRRPFVWHRTSFRILGARKWAVVAEHRCPPGPHHPPPPSQPIELVIPFNAPTPDQPPF</sequence>
<dbReference type="EMBL" id="JADOGI010000269">
    <property type="protein sequence ID" value="MBF8193267.1"/>
    <property type="molecule type" value="Genomic_DNA"/>
</dbReference>
<dbReference type="Proteomes" id="UP000605361">
    <property type="component" value="Unassembled WGS sequence"/>
</dbReference>
<comment type="caution">
    <text evidence="1">The sequence shown here is derived from an EMBL/GenBank/DDBJ whole genome shotgun (WGS) entry which is preliminary data.</text>
</comment>
<protein>
    <submittedName>
        <fullName evidence="1">Uncharacterized protein</fullName>
    </submittedName>
</protein>
<dbReference type="AlphaFoldDB" id="A0A931F534"/>
<keyword evidence="2" id="KW-1185">Reference proteome</keyword>
<gene>
    <name evidence="1" type="ORF">ITP53_47895</name>
</gene>
<dbReference type="RefSeq" id="WP_195902138.1">
    <property type="nucleotide sequence ID" value="NZ_JADOGI010000269.1"/>
</dbReference>